<sequence>MVKKVIAQMWEGIARLRCIIAQIHERIARLGAIIAPIRGLIVQIPRIIAHLEGLVWLHCYMPNLYRCGVKQLQGVIFNLILIICMI</sequence>
<reference evidence="1 2" key="2">
    <citation type="journal article" date="2016" name="Int. J. Syst. Evol. Microbiol.">
        <title>Bacillus gobiensis sp. nov., isolated from a soil sample.</title>
        <authorList>
            <person name="Liu B."/>
            <person name="Liu G.H."/>
            <person name="Cetin S."/>
            <person name="Schumann P."/>
            <person name="Pan Z.Z."/>
            <person name="Chen Q.Q."/>
        </authorList>
    </citation>
    <scope>NUCLEOTIDE SEQUENCE [LARGE SCALE GENOMIC DNA]</scope>
    <source>
        <strain evidence="1 2">FJAT-4402</strain>
    </source>
</reference>
<accession>A0A0M3RA57</accession>
<evidence type="ECO:0000313" key="1">
    <source>
        <dbReference type="EMBL" id="ALC82596.1"/>
    </source>
</evidence>
<protein>
    <submittedName>
        <fullName evidence="1">Uncharacterized protein</fullName>
    </submittedName>
</protein>
<keyword evidence="2" id="KW-1185">Reference proteome</keyword>
<dbReference type="PATRIC" id="fig|1441095.3.peg.3125"/>
<reference evidence="2" key="1">
    <citation type="submission" date="2015-08" db="EMBL/GenBank/DDBJ databases">
        <title>Genome sequencing project for genomic taxonomy and phylogenomics of Bacillus-like bacteria.</title>
        <authorList>
            <person name="Liu B."/>
            <person name="Wang J."/>
            <person name="Zhu Y."/>
            <person name="Liu G."/>
            <person name="Chen Q."/>
            <person name="Chen Z."/>
            <person name="Lan J."/>
            <person name="Che J."/>
            <person name="Ge C."/>
            <person name="Shi H."/>
            <person name="Pan Z."/>
            <person name="Liu X."/>
        </authorList>
    </citation>
    <scope>NUCLEOTIDE SEQUENCE [LARGE SCALE GENOMIC DNA]</scope>
    <source>
        <strain evidence="2">FJAT-4402</strain>
    </source>
</reference>
<organism evidence="1 2">
    <name type="scientific">Bacillus gobiensis</name>
    <dbReference type="NCBI Taxonomy" id="1441095"/>
    <lineage>
        <taxon>Bacteria</taxon>
        <taxon>Bacillati</taxon>
        <taxon>Bacillota</taxon>
        <taxon>Bacilli</taxon>
        <taxon>Bacillales</taxon>
        <taxon>Bacillaceae</taxon>
        <taxon>Bacillus</taxon>
    </lineage>
</organism>
<gene>
    <name evidence="1" type="ORF">AM592_14185</name>
</gene>
<dbReference type="EMBL" id="CP012600">
    <property type="protein sequence ID" value="ALC82596.1"/>
    <property type="molecule type" value="Genomic_DNA"/>
</dbReference>
<dbReference type="AlphaFoldDB" id="A0A0M3RA57"/>
<name>A0A0M3RA57_9BACI</name>
<dbReference type="Proteomes" id="UP000067625">
    <property type="component" value="Chromosome"/>
</dbReference>
<evidence type="ECO:0000313" key="2">
    <source>
        <dbReference type="Proteomes" id="UP000067625"/>
    </source>
</evidence>
<dbReference type="STRING" id="1441095.AM592_14185"/>
<proteinExistence type="predicted"/>